<keyword evidence="4" id="KW-1185">Reference proteome</keyword>
<dbReference type="InterPro" id="IPR051154">
    <property type="entry name" value="Prespore-cell_inducing_factor"/>
</dbReference>
<dbReference type="EMBL" id="PVNK01000119">
    <property type="protein sequence ID" value="PRQ02387.1"/>
    <property type="molecule type" value="Genomic_DNA"/>
</dbReference>
<dbReference type="OrthoDB" id="9757642at2"/>
<feature type="compositionally biased region" description="Low complexity" evidence="1">
    <location>
        <begin position="33"/>
        <end position="53"/>
    </location>
</feature>
<dbReference type="RefSeq" id="WP_106391733.1">
    <property type="nucleotide sequence ID" value="NZ_PVNK01000119.1"/>
</dbReference>
<evidence type="ECO:0000256" key="1">
    <source>
        <dbReference type="SAM" id="MobiDB-lite"/>
    </source>
</evidence>
<protein>
    <recommendedName>
        <fullName evidence="2">PA14 domain-containing protein</fullName>
    </recommendedName>
</protein>
<dbReference type="AlphaFoldDB" id="A0A2S9YB90"/>
<accession>A0A2S9YB90</accession>
<proteinExistence type="predicted"/>
<sequence>MRRWSVFTLALAACSAGQGEGGATSVTLGNTTATTKADTTASGSDSGSDSGSGETVGPKLDMPGDETEGTTGEPGGECGDIVATIRDFRQDHPDFQAFSADVATPGLVEPELGPDQKPVFSGLVVDPPQMTSADNFNQWYNDVDGVNQLFTVELPLTPEGEELRVFDDQTFFPIDGMGWGDEGLTDGRGAPHNFLFTTEIHTTFVYEPGQSFTFIGDDDLWLFVDGQLAIDLGGLHPAQAGTVNLDELGLRPGAMVPMDIFHAERRSTDSTFRIETTIACFTPVE</sequence>
<organism evidence="3 4">
    <name type="scientific">Enhygromyxa salina</name>
    <dbReference type="NCBI Taxonomy" id="215803"/>
    <lineage>
        <taxon>Bacteria</taxon>
        <taxon>Pseudomonadati</taxon>
        <taxon>Myxococcota</taxon>
        <taxon>Polyangia</taxon>
        <taxon>Nannocystales</taxon>
        <taxon>Nannocystaceae</taxon>
        <taxon>Enhygromyxa</taxon>
    </lineage>
</organism>
<dbReference type="PROSITE" id="PS51820">
    <property type="entry name" value="PA14"/>
    <property type="match status" value="1"/>
</dbReference>
<evidence type="ECO:0000313" key="4">
    <source>
        <dbReference type="Proteomes" id="UP000237968"/>
    </source>
</evidence>
<dbReference type="InterPro" id="IPR037524">
    <property type="entry name" value="PA14/GLEYA"/>
</dbReference>
<feature type="domain" description="PA14" evidence="2">
    <location>
        <begin position="141"/>
        <end position="285"/>
    </location>
</feature>
<dbReference type="GO" id="GO:0005576">
    <property type="term" value="C:extracellular region"/>
    <property type="evidence" value="ECO:0007669"/>
    <property type="project" value="TreeGrafter"/>
</dbReference>
<feature type="region of interest" description="Disordered" evidence="1">
    <location>
        <begin position="33"/>
        <end position="78"/>
    </location>
</feature>
<evidence type="ECO:0000313" key="3">
    <source>
        <dbReference type="EMBL" id="PRQ02387.1"/>
    </source>
</evidence>
<dbReference type="InterPro" id="IPR011874">
    <property type="entry name" value="Fibro_Slime"/>
</dbReference>
<dbReference type="NCBIfam" id="TIGR02148">
    <property type="entry name" value="Fibro_Slime"/>
    <property type="match status" value="1"/>
</dbReference>
<evidence type="ECO:0000259" key="2">
    <source>
        <dbReference type="PROSITE" id="PS51820"/>
    </source>
</evidence>
<dbReference type="Proteomes" id="UP000237968">
    <property type="component" value="Unassembled WGS sequence"/>
</dbReference>
<reference evidence="3 4" key="1">
    <citation type="submission" date="2018-03" db="EMBL/GenBank/DDBJ databases">
        <title>Draft Genome Sequences of the Obligatory Marine Myxobacteria Enhygromyxa salina SWB005.</title>
        <authorList>
            <person name="Poehlein A."/>
            <person name="Moghaddam J.A."/>
            <person name="Harms H."/>
            <person name="Alanjari M."/>
            <person name="Koenig G.M."/>
            <person name="Daniel R."/>
            <person name="Schaeberle T.F."/>
        </authorList>
    </citation>
    <scope>NUCLEOTIDE SEQUENCE [LARGE SCALE GENOMIC DNA]</scope>
    <source>
        <strain evidence="3 4">SWB005</strain>
    </source>
</reference>
<dbReference type="PANTHER" id="PTHR31137">
    <property type="entry name" value="PROTEIN PSIB-RELATED-RELATED"/>
    <property type="match status" value="1"/>
</dbReference>
<name>A0A2S9YB90_9BACT</name>
<gene>
    <name evidence="3" type="ORF">ENSA5_23140</name>
</gene>
<comment type="caution">
    <text evidence="3">The sequence shown here is derived from an EMBL/GenBank/DDBJ whole genome shotgun (WGS) entry which is preliminary data.</text>
</comment>